<dbReference type="GO" id="GO:0005886">
    <property type="term" value="C:plasma membrane"/>
    <property type="evidence" value="ECO:0007669"/>
    <property type="project" value="TreeGrafter"/>
</dbReference>
<keyword evidence="4 6" id="KW-0472">Membrane</keyword>
<dbReference type="HOGENOM" id="CLU_885899_0_0_1"/>
<evidence type="ECO:0000256" key="5">
    <source>
        <dbReference type="SAM" id="MobiDB-lite"/>
    </source>
</evidence>
<evidence type="ECO:0000313" key="9">
    <source>
        <dbReference type="Proteomes" id="UP000001072"/>
    </source>
</evidence>
<dbReference type="eggNOG" id="KOG1291">
    <property type="taxonomic scope" value="Eukaryota"/>
</dbReference>
<dbReference type="GO" id="GO:0030026">
    <property type="term" value="P:intracellular manganese ion homeostasis"/>
    <property type="evidence" value="ECO:0007669"/>
    <property type="project" value="TreeGrafter"/>
</dbReference>
<reference evidence="9" key="1">
    <citation type="journal article" date="2011" name="Proc. Natl. Acad. Sci. U.S.A.">
        <title>Obligate biotrophy features unraveled by the genomic analysis of rust fungi.</title>
        <authorList>
            <person name="Duplessis S."/>
            <person name="Cuomo C.A."/>
            <person name="Lin Y.-C."/>
            <person name="Aerts A."/>
            <person name="Tisserant E."/>
            <person name="Veneault-Fourrey C."/>
            <person name="Joly D.L."/>
            <person name="Hacquard S."/>
            <person name="Amselem J."/>
            <person name="Cantarel B.L."/>
            <person name="Chiu R."/>
            <person name="Coutinho P.M."/>
            <person name="Feau N."/>
            <person name="Field M."/>
            <person name="Frey P."/>
            <person name="Gelhaye E."/>
            <person name="Goldberg J."/>
            <person name="Grabherr M.G."/>
            <person name="Kodira C.D."/>
            <person name="Kohler A."/>
            <person name="Kuees U."/>
            <person name="Lindquist E.A."/>
            <person name="Lucas S.M."/>
            <person name="Mago R."/>
            <person name="Mauceli E."/>
            <person name="Morin E."/>
            <person name="Murat C."/>
            <person name="Pangilinan J.L."/>
            <person name="Park R."/>
            <person name="Pearson M."/>
            <person name="Quesneville H."/>
            <person name="Rouhier N."/>
            <person name="Sakthikumar S."/>
            <person name="Salamov A.A."/>
            <person name="Schmutz J."/>
            <person name="Selles B."/>
            <person name="Shapiro H."/>
            <person name="Tanguay P."/>
            <person name="Tuskan G.A."/>
            <person name="Henrissat B."/>
            <person name="Van de Peer Y."/>
            <person name="Rouze P."/>
            <person name="Ellis J.G."/>
            <person name="Dodds P.N."/>
            <person name="Schein J.E."/>
            <person name="Zhong S."/>
            <person name="Hamelin R.C."/>
            <person name="Grigoriev I.V."/>
            <person name="Szabo L.J."/>
            <person name="Martin F."/>
        </authorList>
    </citation>
    <scope>NUCLEOTIDE SEQUENCE [LARGE SCALE GENOMIC DNA]</scope>
    <source>
        <strain evidence="9">98AG31 / pathotype 3-4-7</strain>
    </source>
</reference>
<dbReference type="AlphaFoldDB" id="F4RM98"/>
<dbReference type="KEGG" id="mlr:MELLADRAFT_106676"/>
<dbReference type="PANTHER" id="PTHR11706:SF101">
    <property type="entry name" value="MANGANESE TRANSPORTER SMF1"/>
    <property type="match status" value="1"/>
</dbReference>
<dbReference type="GO" id="GO:0005384">
    <property type="term" value="F:manganese ion transmembrane transporter activity"/>
    <property type="evidence" value="ECO:0007669"/>
    <property type="project" value="TreeGrafter"/>
</dbReference>
<sequence>MAVFLQVLACRLGFISGKDLAQNCSSVFRSQKKHTKLWKWLGLYPLWVVLEIGVVFADVGQLLGSAIAYNLQVNKLVIFSEKYSYIVPSGATIGPHAILLGSNLATVERADAEKSGTETQRKGSVDSQDSEKGLCDRPPLSLDVRVNHVSTNEKQETISRNFRDLKSCRSHLSHATFDIAASLFTLPLIINSAILIVASTSFFNTTNRKSMAGTKEASIESVHTLLKANLGPAIAGLFAFSLFLSGQAASLTITMTGQSLSSGFLGWETNALLRRLVTRTVGIVPSVIVAVLLGKKGINVMLIASQVAISLVLP</sequence>
<evidence type="ECO:0000256" key="3">
    <source>
        <dbReference type="ARBA" id="ARBA00022989"/>
    </source>
</evidence>
<proteinExistence type="predicted"/>
<feature type="region of interest" description="Disordered" evidence="5">
    <location>
        <begin position="111"/>
        <end position="136"/>
    </location>
</feature>
<dbReference type="RefSeq" id="XP_007410339.1">
    <property type="nucleotide sequence ID" value="XM_007410277.1"/>
</dbReference>
<dbReference type="InterPro" id="IPR001046">
    <property type="entry name" value="NRAMP_fam"/>
</dbReference>
<dbReference type="GO" id="GO:0015086">
    <property type="term" value="F:cadmium ion transmembrane transporter activity"/>
    <property type="evidence" value="ECO:0007669"/>
    <property type="project" value="TreeGrafter"/>
</dbReference>
<dbReference type="InParanoid" id="F4RM98"/>
<keyword evidence="7" id="KW-0732">Signal</keyword>
<protein>
    <submittedName>
        <fullName evidence="8">Uncharacterized protein</fullName>
    </submittedName>
</protein>
<feature type="compositionally biased region" description="Basic and acidic residues" evidence="5">
    <location>
        <begin position="111"/>
        <end position="135"/>
    </location>
</feature>
<gene>
    <name evidence="8" type="ORF">MELLADRAFT_106676</name>
</gene>
<dbReference type="Proteomes" id="UP000001072">
    <property type="component" value="Unassembled WGS sequence"/>
</dbReference>
<feature type="signal peptide" evidence="7">
    <location>
        <begin position="1"/>
        <end position="17"/>
    </location>
</feature>
<evidence type="ECO:0000256" key="7">
    <source>
        <dbReference type="SAM" id="SignalP"/>
    </source>
</evidence>
<accession>F4RM98</accession>
<evidence type="ECO:0000256" key="4">
    <source>
        <dbReference type="ARBA" id="ARBA00023136"/>
    </source>
</evidence>
<dbReference type="STRING" id="747676.F4RM98"/>
<evidence type="ECO:0000256" key="1">
    <source>
        <dbReference type="ARBA" id="ARBA00004141"/>
    </source>
</evidence>
<dbReference type="PRINTS" id="PR00447">
    <property type="entry name" value="NATRESASSCMP"/>
</dbReference>
<dbReference type="EMBL" id="GL883108">
    <property type="protein sequence ID" value="EGG06505.1"/>
    <property type="molecule type" value="Genomic_DNA"/>
</dbReference>
<evidence type="ECO:0000256" key="2">
    <source>
        <dbReference type="ARBA" id="ARBA00022692"/>
    </source>
</evidence>
<organism evidence="9">
    <name type="scientific">Melampsora larici-populina (strain 98AG31 / pathotype 3-4-7)</name>
    <name type="common">Poplar leaf rust fungus</name>
    <dbReference type="NCBI Taxonomy" id="747676"/>
    <lineage>
        <taxon>Eukaryota</taxon>
        <taxon>Fungi</taxon>
        <taxon>Dikarya</taxon>
        <taxon>Basidiomycota</taxon>
        <taxon>Pucciniomycotina</taxon>
        <taxon>Pucciniomycetes</taxon>
        <taxon>Pucciniales</taxon>
        <taxon>Melampsoraceae</taxon>
        <taxon>Melampsora</taxon>
    </lineage>
</organism>
<evidence type="ECO:0000256" key="6">
    <source>
        <dbReference type="SAM" id="Phobius"/>
    </source>
</evidence>
<feature type="transmembrane region" description="Helical" evidence="6">
    <location>
        <begin position="179"/>
        <end position="203"/>
    </location>
</feature>
<name>F4RM98_MELLP</name>
<keyword evidence="2 6" id="KW-0812">Transmembrane</keyword>
<dbReference type="PANTHER" id="PTHR11706">
    <property type="entry name" value="SOLUTE CARRIER PROTEIN FAMILY 11 MEMBER"/>
    <property type="match status" value="1"/>
</dbReference>
<dbReference type="VEuPathDB" id="FungiDB:MELLADRAFT_106676"/>
<evidence type="ECO:0000313" key="8">
    <source>
        <dbReference type="EMBL" id="EGG06505.1"/>
    </source>
</evidence>
<comment type="subcellular location">
    <subcellularLocation>
        <location evidence="1">Membrane</location>
        <topology evidence="1">Multi-pass membrane protein</topology>
    </subcellularLocation>
</comment>
<dbReference type="OrthoDB" id="409173at2759"/>
<dbReference type="GO" id="GO:0034755">
    <property type="term" value="P:iron ion transmembrane transport"/>
    <property type="evidence" value="ECO:0007669"/>
    <property type="project" value="TreeGrafter"/>
</dbReference>
<feature type="transmembrane region" description="Helical" evidence="6">
    <location>
        <begin position="233"/>
        <end position="256"/>
    </location>
</feature>
<feature type="transmembrane region" description="Helical" evidence="6">
    <location>
        <begin position="276"/>
        <end position="294"/>
    </location>
</feature>
<feature type="chain" id="PRO_5003317761" evidence="7">
    <location>
        <begin position="18"/>
        <end position="314"/>
    </location>
</feature>
<dbReference type="GeneID" id="18922965"/>
<keyword evidence="3 6" id="KW-1133">Transmembrane helix</keyword>
<keyword evidence="9" id="KW-1185">Reference proteome</keyword>
<dbReference type="Pfam" id="PF01566">
    <property type="entry name" value="Nramp"/>
    <property type="match status" value="2"/>
</dbReference>